<dbReference type="InterPro" id="IPR049516">
    <property type="entry name" value="FAD-depend_C"/>
</dbReference>
<feature type="domain" description="FAD-dependent protein C-terminal" evidence="3">
    <location>
        <begin position="282"/>
        <end position="484"/>
    </location>
</feature>
<evidence type="ECO:0000259" key="2">
    <source>
        <dbReference type="Pfam" id="PF01266"/>
    </source>
</evidence>
<dbReference type="Pfam" id="PF01266">
    <property type="entry name" value="DAO"/>
    <property type="match status" value="2"/>
</dbReference>
<evidence type="ECO:0000259" key="3">
    <source>
        <dbReference type="Pfam" id="PF21688"/>
    </source>
</evidence>
<dbReference type="PIRSF" id="PIRSF038984">
    <property type="entry name" value="FAD_binding_protein"/>
    <property type="match status" value="1"/>
</dbReference>
<name>A0A2K8L5E3_MARES</name>
<dbReference type="InterPro" id="IPR036188">
    <property type="entry name" value="FAD/NAD-bd_sf"/>
</dbReference>
<dbReference type="KEGG" id="maes:Ga0123461_1801"/>
<feature type="domain" description="FAD dependent oxidoreductase" evidence="2">
    <location>
        <begin position="208"/>
        <end position="271"/>
    </location>
</feature>
<keyword evidence="5" id="KW-1185">Reference proteome</keyword>
<dbReference type="InterPro" id="IPR028348">
    <property type="entry name" value="FAD-binding_protein"/>
</dbReference>
<dbReference type="PANTHER" id="PTHR42842">
    <property type="entry name" value="FAD/NAD(P)-BINDING OXIDOREDUCTASE"/>
    <property type="match status" value="1"/>
</dbReference>
<dbReference type="RefSeq" id="WP_100278014.1">
    <property type="nucleotide sequence ID" value="NZ_CP018799.1"/>
</dbReference>
<protein>
    <submittedName>
        <fullName evidence="4">Uncharacterized protein</fullName>
    </submittedName>
</protein>
<dbReference type="SUPFAM" id="SSF51905">
    <property type="entry name" value="FAD/NAD(P)-binding domain"/>
    <property type="match status" value="1"/>
</dbReference>
<dbReference type="PRINTS" id="PR00411">
    <property type="entry name" value="PNDRDTASEI"/>
</dbReference>
<evidence type="ECO:0000313" key="5">
    <source>
        <dbReference type="Proteomes" id="UP000231701"/>
    </source>
</evidence>
<dbReference type="Pfam" id="PF21688">
    <property type="entry name" value="FAD-depend_C"/>
    <property type="match status" value="1"/>
</dbReference>
<proteinExistence type="predicted"/>
<dbReference type="GO" id="GO:0016491">
    <property type="term" value="F:oxidoreductase activity"/>
    <property type="evidence" value="ECO:0007669"/>
    <property type="project" value="UniProtKB-KW"/>
</dbReference>
<dbReference type="Proteomes" id="UP000231701">
    <property type="component" value="Chromosome"/>
</dbReference>
<reference evidence="4 5" key="1">
    <citation type="submission" date="2016-12" db="EMBL/GenBank/DDBJ databases">
        <title>Isolation and genomic insights into novel planktonic Zetaproteobacteria from stratified waters of the Chesapeake Bay.</title>
        <authorList>
            <person name="McAllister S.M."/>
            <person name="Kato S."/>
            <person name="Chan C.S."/>
            <person name="Chiu B.K."/>
            <person name="Field E.K."/>
        </authorList>
    </citation>
    <scope>NUCLEOTIDE SEQUENCE [LARGE SCALE GENOMIC DNA]</scope>
    <source>
        <strain evidence="4 5">CP-5</strain>
    </source>
</reference>
<feature type="domain" description="FAD dependent oxidoreductase" evidence="2">
    <location>
        <begin position="99"/>
        <end position="144"/>
    </location>
</feature>
<evidence type="ECO:0000256" key="1">
    <source>
        <dbReference type="ARBA" id="ARBA00023002"/>
    </source>
</evidence>
<dbReference type="OrthoDB" id="5287623at2"/>
<dbReference type="AlphaFoldDB" id="A0A2K8L5E3"/>
<dbReference type="PRINTS" id="PR00368">
    <property type="entry name" value="FADPNR"/>
</dbReference>
<sequence>MLYAISNVQVGLDESESEVIHRLASQLNLTVYDIQTSTCSRRAIDARKKSNIHFVCTYEVELKLPLDVVPNNCRLMERSSLFPEPPEVFSRKASVESHAVVIGAGPAGLFAALALAESGIRVTLLERGRPVETRMRDIGRLRSRGELDPESNICFGEGGAGTYTDGKLYTRIKHPFLRWVLHSFVRFGAREDILVDAHPHLGTDKLVRIVRNMREALIKLGVDYRFETRVDDLLIEDGKVTGVRINSGEEITARHVVLATGHSARDTFERLQQLGIRMEAKAFAVGVRAEHPQALIDSIQFGNAAGHEKLSAAEYSLTHQVADQYLGKRGVYSFCMCPGGLIVPSPTEEGAMAVNGMSNAKRAGQWANSGIVVQVTPEDISRHGIKESPLMGIAFQRELEAATFKAAGEKYAAPAMRLTDFVNRKATGTLAATRFKPEAIPTDLWELLPHWVAKPLAEGLQGFDRKMRGYVTEEANLLASETRTSSPIRIERNDEMQSVNVSGLYPVGEGAGYAGGIVSAAVDGLKAAAAIIERSHS</sequence>
<organism evidence="4 5">
    <name type="scientific">Mariprofundus aestuarium</name>
    <dbReference type="NCBI Taxonomy" id="1921086"/>
    <lineage>
        <taxon>Bacteria</taxon>
        <taxon>Pseudomonadati</taxon>
        <taxon>Pseudomonadota</taxon>
        <taxon>Candidatius Mariprofundia</taxon>
        <taxon>Mariprofundales</taxon>
        <taxon>Mariprofundaceae</taxon>
        <taxon>Mariprofundus</taxon>
    </lineage>
</organism>
<dbReference type="EMBL" id="CP018799">
    <property type="protein sequence ID" value="ATX80214.1"/>
    <property type="molecule type" value="Genomic_DNA"/>
</dbReference>
<dbReference type="PANTHER" id="PTHR42842:SF3">
    <property type="entry name" value="FAD_NAD(P)-BINDING OXIDOREDUCTASE FAMILY PROTEIN"/>
    <property type="match status" value="1"/>
</dbReference>
<evidence type="ECO:0000313" key="4">
    <source>
        <dbReference type="EMBL" id="ATX80214.1"/>
    </source>
</evidence>
<dbReference type="Gene3D" id="3.50.50.60">
    <property type="entry name" value="FAD/NAD(P)-binding domain"/>
    <property type="match status" value="2"/>
</dbReference>
<keyword evidence="1" id="KW-0560">Oxidoreductase</keyword>
<accession>A0A2K8L5E3</accession>
<gene>
    <name evidence="4" type="ORF">Ga0123461_1801</name>
</gene>
<dbReference type="InterPro" id="IPR006076">
    <property type="entry name" value="FAD-dep_OxRdtase"/>
</dbReference>
<dbReference type="Gene3D" id="3.30.70.2700">
    <property type="match status" value="1"/>
</dbReference>